<name>A0A0M6WJJ7_9FIRM</name>
<dbReference type="InterPro" id="IPR029044">
    <property type="entry name" value="Nucleotide-diphossugar_trans"/>
</dbReference>
<dbReference type="RefSeq" id="WP_007886782.1">
    <property type="nucleotide sequence ID" value="NZ_CVRS01000064.1"/>
</dbReference>
<dbReference type="InterPro" id="IPR001173">
    <property type="entry name" value="Glyco_trans_2-like"/>
</dbReference>
<dbReference type="STRING" id="360807.ERS852392_01048"/>
<dbReference type="EMBL" id="CVRS01000064">
    <property type="protein sequence ID" value="CRL36455.1"/>
    <property type="molecule type" value="Genomic_DNA"/>
</dbReference>
<evidence type="ECO:0000256" key="5">
    <source>
        <dbReference type="SAM" id="Phobius"/>
    </source>
</evidence>
<dbReference type="Gene3D" id="3.90.550.10">
    <property type="entry name" value="Spore Coat Polysaccharide Biosynthesis Protein SpsA, Chain A"/>
    <property type="match status" value="1"/>
</dbReference>
<dbReference type="PANTHER" id="PTHR43179">
    <property type="entry name" value="RHAMNOSYLTRANSFERASE WBBL"/>
    <property type="match status" value="1"/>
</dbReference>
<dbReference type="Proteomes" id="UP000049828">
    <property type="component" value="Unassembled WGS sequence"/>
</dbReference>
<evidence type="ECO:0000256" key="4">
    <source>
        <dbReference type="ARBA" id="ARBA00022679"/>
    </source>
</evidence>
<keyword evidence="5" id="KW-1133">Transmembrane helix</keyword>
<dbReference type="GeneID" id="75161029"/>
<evidence type="ECO:0000256" key="1">
    <source>
        <dbReference type="ARBA" id="ARBA00004776"/>
    </source>
</evidence>
<proteinExistence type="inferred from homology"/>
<keyword evidence="4 7" id="KW-0808">Transferase</keyword>
<keyword evidence="8" id="KW-1185">Reference proteome</keyword>
<feature type="domain" description="Glycosyltransferase 2-like" evidence="6">
    <location>
        <begin position="5"/>
        <end position="174"/>
    </location>
</feature>
<feature type="transmembrane region" description="Helical" evidence="5">
    <location>
        <begin position="243"/>
        <end position="266"/>
    </location>
</feature>
<evidence type="ECO:0000259" key="6">
    <source>
        <dbReference type="Pfam" id="PF00535"/>
    </source>
</evidence>
<sequence>MQKVTIVIPNYNGRRLLENCLKTLENQTYTDFKVLIIDNGSTDGSKEIISDTLDMEMVSLETNLGFCGAVNLGIQMTNTPYIILLNNDTETDRYFVETLLKAIERSEKIFSCGAQMIDFQNHKILDNAGDLYTAMGWAVARGKGKRCIDYEKKKRVFSCCAGAAIYRMDILNQIGGLDEHHFAYLEDVDLGYRARIHGFENWYIPEAKVYHVGSATTGARYNEKKVFLAARNTIFVIYKNMPFLQILLNFPFVFIGILIKMLFFIIKGYGRQYWKGIVEGVCNCNNCKKVMFSIKHIKNYVKIQFEIWKNMLLILWV</sequence>
<evidence type="ECO:0000313" key="8">
    <source>
        <dbReference type="Proteomes" id="UP000049828"/>
    </source>
</evidence>
<dbReference type="SUPFAM" id="SSF53448">
    <property type="entry name" value="Nucleotide-diphospho-sugar transferases"/>
    <property type="match status" value="1"/>
</dbReference>
<organism evidence="7 8">
    <name type="scientific">Roseburia inulinivorans</name>
    <dbReference type="NCBI Taxonomy" id="360807"/>
    <lineage>
        <taxon>Bacteria</taxon>
        <taxon>Bacillati</taxon>
        <taxon>Bacillota</taxon>
        <taxon>Clostridia</taxon>
        <taxon>Lachnospirales</taxon>
        <taxon>Lachnospiraceae</taxon>
        <taxon>Roseburia</taxon>
    </lineage>
</organism>
<gene>
    <name evidence="7" type="ORF">RIL183_19351</name>
</gene>
<keyword evidence="5" id="KW-0812">Transmembrane</keyword>
<reference evidence="8" key="1">
    <citation type="submission" date="2015-05" db="EMBL/GenBank/DDBJ databases">
        <authorList>
            <consortium name="Pathogen Informatics"/>
        </authorList>
    </citation>
    <scope>NUCLEOTIDE SEQUENCE [LARGE SCALE GENOMIC DNA]</scope>
    <source>
        <strain evidence="8">L1-83</strain>
    </source>
</reference>
<dbReference type="CDD" id="cd04186">
    <property type="entry name" value="GT_2_like_c"/>
    <property type="match status" value="1"/>
</dbReference>
<evidence type="ECO:0000313" key="7">
    <source>
        <dbReference type="EMBL" id="CRL36455.1"/>
    </source>
</evidence>
<dbReference type="Pfam" id="PF00535">
    <property type="entry name" value="Glycos_transf_2"/>
    <property type="match status" value="1"/>
</dbReference>
<protein>
    <submittedName>
        <fullName evidence="7">Glycosyl transferase family protein</fullName>
    </submittedName>
</protein>
<keyword evidence="5" id="KW-0472">Membrane</keyword>
<comment type="similarity">
    <text evidence="2">Belongs to the glycosyltransferase 2 family.</text>
</comment>
<comment type="pathway">
    <text evidence="1">Cell wall biogenesis; cell wall polysaccharide biosynthesis.</text>
</comment>
<evidence type="ECO:0000256" key="2">
    <source>
        <dbReference type="ARBA" id="ARBA00006739"/>
    </source>
</evidence>
<accession>A0A0M6WJJ7</accession>
<evidence type="ECO:0000256" key="3">
    <source>
        <dbReference type="ARBA" id="ARBA00022676"/>
    </source>
</evidence>
<keyword evidence="3" id="KW-0328">Glycosyltransferase</keyword>
<dbReference type="PANTHER" id="PTHR43179:SF12">
    <property type="entry name" value="GALACTOFURANOSYLTRANSFERASE GLFT2"/>
    <property type="match status" value="1"/>
</dbReference>
<dbReference type="GO" id="GO:0016757">
    <property type="term" value="F:glycosyltransferase activity"/>
    <property type="evidence" value="ECO:0007669"/>
    <property type="project" value="UniProtKB-KW"/>
</dbReference>
<dbReference type="AlphaFoldDB" id="A0A0M6WJJ7"/>
<dbReference type="OrthoDB" id="9771846at2"/>